<dbReference type="GO" id="GO:0022900">
    <property type="term" value="P:electron transport chain"/>
    <property type="evidence" value="ECO:0007669"/>
    <property type="project" value="InterPro"/>
</dbReference>
<keyword evidence="4" id="KW-0288">FMN</keyword>
<evidence type="ECO:0000313" key="10">
    <source>
        <dbReference type="EMBL" id="ADK79739.1"/>
    </source>
</evidence>
<dbReference type="NCBIfam" id="TIGR01946">
    <property type="entry name" value="rnfD"/>
    <property type="match status" value="1"/>
</dbReference>
<keyword evidence="5 9" id="KW-0812">Transmembrane</keyword>
<dbReference type="GO" id="GO:0005886">
    <property type="term" value="C:plasma membrane"/>
    <property type="evidence" value="ECO:0007669"/>
    <property type="project" value="TreeGrafter"/>
</dbReference>
<feature type="transmembrane region" description="Helical" evidence="9">
    <location>
        <begin position="226"/>
        <end position="245"/>
    </location>
</feature>
<feature type="transmembrane region" description="Helical" evidence="9">
    <location>
        <begin position="257"/>
        <end position="274"/>
    </location>
</feature>
<evidence type="ECO:0000256" key="4">
    <source>
        <dbReference type="ARBA" id="ARBA00022643"/>
    </source>
</evidence>
<dbReference type="InterPro" id="IPR004338">
    <property type="entry name" value="NqrB/RnfD"/>
</dbReference>
<sequence length="310" mass="33167">MQKQPPMISVVQALIPLCFAAVYFFGWRFLLVLALVNGAGILAEYLLARAYGMKVTSSILVTSFLFALSLPPTVPLWIAVVGIVFGVVFGKMVFGGFGRNIFNPAISGRAFIYISFGVPMTGRFVPPVGGAVGGFAHWLTKTDALSSATPLVSQAAGTKIPLSNLFFGNVAGSFGETCALLIILGGVYIVWKKVANWRLILSSILAFLLLEGALYVSGVAGAIDPISSLFSGSFLFAAVFMITDPVSASQTTNTGRWLYGAIFGLLTVLIRVFAGWPEGVTFAILFANMFAPLIDYLLKEHNKRVKEAKA</sequence>
<organism evidence="10 11">
    <name type="scientific">Sediminispirochaeta smaragdinae (strain DSM 11293 / JCM 15392 / SEBR 4228)</name>
    <name type="common">Spirochaeta smaragdinae</name>
    <dbReference type="NCBI Taxonomy" id="573413"/>
    <lineage>
        <taxon>Bacteria</taxon>
        <taxon>Pseudomonadati</taxon>
        <taxon>Spirochaetota</taxon>
        <taxon>Spirochaetia</taxon>
        <taxon>Spirochaetales</taxon>
        <taxon>Spirochaetaceae</taxon>
        <taxon>Sediminispirochaeta</taxon>
    </lineage>
</organism>
<evidence type="ECO:0000256" key="9">
    <source>
        <dbReference type="SAM" id="Phobius"/>
    </source>
</evidence>
<dbReference type="Pfam" id="PF03116">
    <property type="entry name" value="NQR2_RnfD_RnfE"/>
    <property type="match status" value="1"/>
</dbReference>
<dbReference type="InterPro" id="IPR011303">
    <property type="entry name" value="RnfD_bac"/>
</dbReference>
<keyword evidence="11" id="KW-1185">Reference proteome</keyword>
<gene>
    <name evidence="10" type="ordered locus">Spirs_0594</name>
</gene>
<dbReference type="GO" id="GO:0055085">
    <property type="term" value="P:transmembrane transport"/>
    <property type="evidence" value="ECO:0007669"/>
    <property type="project" value="InterPro"/>
</dbReference>
<proteinExistence type="predicted"/>
<dbReference type="eggNOG" id="COG4658">
    <property type="taxonomic scope" value="Bacteria"/>
</dbReference>
<evidence type="ECO:0000256" key="8">
    <source>
        <dbReference type="ARBA" id="ARBA00023136"/>
    </source>
</evidence>
<evidence type="ECO:0000256" key="1">
    <source>
        <dbReference type="ARBA" id="ARBA00022448"/>
    </source>
</evidence>
<name>E1RBK9_SEDSS</name>
<feature type="transmembrane region" description="Helical" evidence="9">
    <location>
        <begin position="280"/>
        <end position="298"/>
    </location>
</feature>
<evidence type="ECO:0000256" key="3">
    <source>
        <dbReference type="ARBA" id="ARBA00022630"/>
    </source>
</evidence>
<dbReference type="HOGENOM" id="CLU_042020_1_0_12"/>
<dbReference type="EMBL" id="CP002116">
    <property type="protein sequence ID" value="ADK79739.1"/>
    <property type="molecule type" value="Genomic_DNA"/>
</dbReference>
<evidence type="ECO:0000256" key="5">
    <source>
        <dbReference type="ARBA" id="ARBA00022692"/>
    </source>
</evidence>
<evidence type="ECO:0000256" key="2">
    <source>
        <dbReference type="ARBA" id="ARBA00022553"/>
    </source>
</evidence>
<feature type="transmembrane region" description="Helical" evidence="9">
    <location>
        <begin position="55"/>
        <end position="70"/>
    </location>
</feature>
<dbReference type="Proteomes" id="UP000002318">
    <property type="component" value="Chromosome"/>
</dbReference>
<feature type="transmembrane region" description="Helical" evidence="9">
    <location>
        <begin position="170"/>
        <end position="191"/>
    </location>
</feature>
<dbReference type="AlphaFoldDB" id="E1RBK9"/>
<evidence type="ECO:0000313" key="11">
    <source>
        <dbReference type="Proteomes" id="UP000002318"/>
    </source>
</evidence>
<protein>
    <submittedName>
        <fullName evidence="10">Electron transport complex, RnfABCDGE type, D subunit</fullName>
    </submittedName>
</protein>
<keyword evidence="8 9" id="KW-0472">Membrane</keyword>
<dbReference type="PANTHER" id="PTHR30578">
    <property type="entry name" value="ELECTRON TRANSPORT COMPLEX PROTEIN RNFD"/>
    <property type="match status" value="1"/>
</dbReference>
<dbReference type="STRING" id="573413.Spirs_0594"/>
<accession>E1RBK9</accession>
<evidence type="ECO:0000256" key="7">
    <source>
        <dbReference type="ARBA" id="ARBA00022989"/>
    </source>
</evidence>
<keyword evidence="2" id="KW-0597">Phosphoprotein</keyword>
<reference evidence="10 11" key="1">
    <citation type="journal article" date="2010" name="Stand. Genomic Sci.">
        <title>Complete genome sequence of Spirochaeta smaragdinae type strain (SEBR 4228).</title>
        <authorList>
            <person name="Mavromatis K."/>
            <person name="Yasawong M."/>
            <person name="Chertkov O."/>
            <person name="Lapidus A."/>
            <person name="Lucas S."/>
            <person name="Nolan M."/>
            <person name="Del Rio T.G."/>
            <person name="Tice H."/>
            <person name="Cheng J.F."/>
            <person name="Pitluck S."/>
            <person name="Liolios K."/>
            <person name="Ivanova N."/>
            <person name="Tapia R."/>
            <person name="Han C."/>
            <person name="Bruce D."/>
            <person name="Goodwin L."/>
            <person name="Pati A."/>
            <person name="Chen A."/>
            <person name="Palaniappan K."/>
            <person name="Land M."/>
            <person name="Hauser L."/>
            <person name="Chang Y.J."/>
            <person name="Jeffries C.D."/>
            <person name="Detter J.C."/>
            <person name="Rohde M."/>
            <person name="Brambilla E."/>
            <person name="Spring S."/>
            <person name="Goker M."/>
            <person name="Sikorski J."/>
            <person name="Woyke T."/>
            <person name="Bristow J."/>
            <person name="Eisen J.A."/>
            <person name="Markowitz V."/>
            <person name="Hugenholtz P."/>
            <person name="Klenk H.P."/>
            <person name="Kyrpides N.C."/>
        </authorList>
    </citation>
    <scope>NUCLEOTIDE SEQUENCE [LARGE SCALE GENOMIC DNA]</scope>
    <source>
        <strain evidence="11">DSM 11293 / JCM 15392 / SEBR 4228</strain>
    </source>
</reference>
<feature type="transmembrane region" description="Helical" evidence="9">
    <location>
        <begin position="76"/>
        <end position="94"/>
    </location>
</feature>
<keyword evidence="3" id="KW-0285">Flavoprotein</keyword>
<dbReference type="KEGG" id="ssm:Spirs_0594"/>
<keyword evidence="1" id="KW-0813">Transport</keyword>
<feature type="transmembrane region" description="Helical" evidence="9">
    <location>
        <begin position="106"/>
        <end position="125"/>
    </location>
</feature>
<keyword evidence="7 9" id="KW-1133">Transmembrane helix</keyword>
<feature type="transmembrane region" description="Helical" evidence="9">
    <location>
        <begin position="198"/>
        <end position="220"/>
    </location>
</feature>
<dbReference type="PANTHER" id="PTHR30578:SF1">
    <property type="entry name" value="NA(+)-TRANSLOCATING NADH-QUINONE REDUCTASE SUBUNIT B"/>
    <property type="match status" value="1"/>
</dbReference>
<keyword evidence="6" id="KW-1278">Translocase</keyword>
<evidence type="ECO:0000256" key="6">
    <source>
        <dbReference type="ARBA" id="ARBA00022967"/>
    </source>
</evidence>